<dbReference type="OrthoDB" id="9762420at2"/>
<evidence type="ECO:0000256" key="4">
    <source>
        <dbReference type="ARBA" id="ARBA00022525"/>
    </source>
</evidence>
<protein>
    <recommendedName>
        <fullName evidence="12">Type VI secretion system tip protein VgrG</fullName>
    </recommendedName>
</protein>
<keyword evidence="5" id="KW-0184">Conjugation</keyword>
<feature type="domain" description="MobA/MobL protein" evidence="7">
    <location>
        <begin position="39"/>
        <end position="97"/>
    </location>
</feature>
<comment type="subcellular location">
    <subcellularLocation>
        <location evidence="1">Secreted</location>
    </subcellularLocation>
</comment>
<feature type="compositionally biased region" description="Low complexity" evidence="6">
    <location>
        <begin position="129"/>
        <end position="148"/>
    </location>
</feature>
<dbReference type="Gene3D" id="3.30.930.30">
    <property type="match status" value="1"/>
</dbReference>
<dbReference type="Gene3D" id="4.10.220.110">
    <property type="match status" value="1"/>
</dbReference>
<feature type="domain" description="Gp5/Type VI secretion system Vgr protein OB-fold" evidence="8">
    <location>
        <begin position="736"/>
        <end position="800"/>
    </location>
</feature>
<feature type="domain" description="Gp5/Type VI secretion system Vgr C-terminal trimerisation" evidence="9">
    <location>
        <begin position="821"/>
        <end position="899"/>
    </location>
</feature>
<dbReference type="PANTHER" id="PTHR32305:SF15">
    <property type="entry name" value="PROTEIN RHSA-RELATED"/>
    <property type="match status" value="1"/>
</dbReference>
<dbReference type="EMBL" id="CP029553">
    <property type="protein sequence ID" value="AWN49088.1"/>
    <property type="molecule type" value="Genomic_DNA"/>
</dbReference>
<dbReference type="Gene3D" id="3.55.50.10">
    <property type="entry name" value="Baseplate protein-like domains"/>
    <property type="match status" value="1"/>
</dbReference>
<dbReference type="Proteomes" id="UP000245444">
    <property type="component" value="Chromosome"/>
</dbReference>
<dbReference type="Pfam" id="PF03389">
    <property type="entry name" value="MobA_MobL"/>
    <property type="match status" value="1"/>
</dbReference>
<evidence type="ECO:0000259" key="7">
    <source>
        <dbReference type="Pfam" id="PF03389"/>
    </source>
</evidence>
<organism evidence="10 11">
    <name type="scientific">Methylobacterium terrae</name>
    <dbReference type="NCBI Taxonomy" id="2202827"/>
    <lineage>
        <taxon>Bacteria</taxon>
        <taxon>Pseudomonadati</taxon>
        <taxon>Pseudomonadota</taxon>
        <taxon>Alphaproteobacteria</taxon>
        <taxon>Hyphomicrobiales</taxon>
        <taxon>Methylobacteriaceae</taxon>
        <taxon>Methylobacterium</taxon>
    </lineage>
</organism>
<evidence type="ECO:0000259" key="9">
    <source>
        <dbReference type="Pfam" id="PF22178"/>
    </source>
</evidence>
<dbReference type="GO" id="GO:0005576">
    <property type="term" value="C:extracellular region"/>
    <property type="evidence" value="ECO:0007669"/>
    <property type="project" value="UniProtKB-SubCell"/>
</dbReference>
<keyword evidence="11" id="KW-1185">Reference proteome</keyword>
<accession>A0A2U8WUA5</accession>
<dbReference type="KEGG" id="mtea:DK419_24245"/>
<gene>
    <name evidence="10" type="ORF">DK419_24245</name>
</gene>
<dbReference type="NCBIfam" id="TIGR03361">
    <property type="entry name" value="VI_Rhs_Vgr"/>
    <property type="match status" value="1"/>
</dbReference>
<dbReference type="Gene3D" id="2.40.50.230">
    <property type="entry name" value="Gp5 N-terminal domain"/>
    <property type="match status" value="1"/>
</dbReference>
<evidence type="ECO:0000256" key="6">
    <source>
        <dbReference type="SAM" id="MobiDB-lite"/>
    </source>
</evidence>
<evidence type="ECO:0008006" key="12">
    <source>
        <dbReference type="Google" id="ProtNLM"/>
    </source>
</evidence>
<evidence type="ECO:0000313" key="11">
    <source>
        <dbReference type="Proteomes" id="UP000245444"/>
    </source>
</evidence>
<feature type="compositionally biased region" description="Basic residues" evidence="6">
    <location>
        <begin position="219"/>
        <end position="242"/>
    </location>
</feature>
<evidence type="ECO:0000256" key="1">
    <source>
        <dbReference type="ARBA" id="ARBA00004613"/>
    </source>
</evidence>
<dbReference type="InterPro" id="IPR054030">
    <property type="entry name" value="Gp5_Vgr_C"/>
</dbReference>
<dbReference type="NCBIfam" id="TIGR01646">
    <property type="entry name" value="vgr_GE"/>
    <property type="match status" value="1"/>
</dbReference>
<dbReference type="InterPro" id="IPR005053">
    <property type="entry name" value="MobA_MobL"/>
</dbReference>
<evidence type="ECO:0000313" key="10">
    <source>
        <dbReference type="EMBL" id="AWN49088.1"/>
    </source>
</evidence>
<dbReference type="SUPFAM" id="SSF69279">
    <property type="entry name" value="Phage tail proteins"/>
    <property type="match status" value="2"/>
</dbReference>
<feature type="compositionally biased region" description="Low complexity" evidence="6">
    <location>
        <begin position="243"/>
        <end position="259"/>
    </location>
</feature>
<evidence type="ECO:0000256" key="2">
    <source>
        <dbReference type="ARBA" id="ARBA00005558"/>
    </source>
</evidence>
<proteinExistence type="inferred from homology"/>
<dbReference type="InterPro" id="IPR050708">
    <property type="entry name" value="T6SS_VgrG/RHS"/>
</dbReference>
<dbReference type="Pfam" id="PF04717">
    <property type="entry name" value="Phage_base_V"/>
    <property type="match status" value="1"/>
</dbReference>
<dbReference type="InterPro" id="IPR017847">
    <property type="entry name" value="T6SS_RhsGE_Vgr_subset"/>
</dbReference>
<sequence>MLSQCECSRSLLLRQGLGNATDVAIYHLSIKPVSRAGGRSATAAAAYRAACLIADERTGVVHDDQRRTGVAASFIVAPDGAAGAQDRAALWNAVEASCTAPCRLPLRIRAGANRSRPGRGRAPRRRPGRLATARASTTSPPTSGGCSAATRRAAGCRAGGWRSSGTGAASCGCFPTPSTADPPARCTSRGPVGRRSRRCCRICRIRERAVYAAGGAGRPRSRARTGSRPMHGGRRAGSRSRPARAGGGEPAASASGAPARTRRGAWRKPPASPTWRRPGPAATDEDRRPRQATRSGAALRRLYDRTSRIPSVMRSGPSPHPPHSAGLIVRAPRPRLWHTPWTSTAGQAMSEHVRYTQAGRLMAIDTVLGPDALLLERLEVEEGLNRLFTIQARVRAQRDEVRPDEIVGTAADLSLTLADGSQRVWNGLVTELHEGPIVTRGARQYALTLRPRLWLMSQRSDCRIFLTQSTLEVLETLCAEHRIRDYNLAGVTRPPQKRDYVVQWNETDLAYLLRRLEEGLFLWFRHERGKHTLVVGDHPSAYDGGTETRVRLAFGSSDAEHIHDWRRQLSFTPGRRAGKDYEFLTPNLDLVADTPSINRVPENTAYELYEYPARALTREAGERATRLRIQATETGFDRIEGRSSVRTLAAGSRFTPYEVAHPRHVYPAQVVTQILHRAEDPTYESGAGTPHYENAFTTLPADRPATPHRAVPRPRIDGLQIARIAGPPGEEIHTDAFGRVKLTHLWDRRARGDGTDTGWVRVTQSWGGTSWGQQIIPRVGMEALVAYQEGDPDRPIVVGIAPNPNNPVPYALPAHKTKLVVRSNTYKGRGYNEISMEDVAGSENLFTHAQKDMTTKVLNDATARVDANQVGSVGANHSFEVGNNQNQAIGGSRSLTVGAVGGVASAALGAAMAGLSGQTAGLLGQAMGVAMEAMAAEAGGSNAPVDAGALSGGGALAGLAAGFGGLVGGGGIGGLLGGGIDGVRAGINDASVRSLRTAGGAGMAAAGTALAGQVGGMMGGLGGVMNTMVTRFQNTTTGIAATEQVGVSKVVNVGQTASETVGHAKNLSIGQEYTVQVGDRMLVQVGTELKIVVGQSELIMDKDGNVTILGTNFNFTASGPVKINGKVIDLNLPGAAS</sequence>
<dbReference type="Pfam" id="PF22178">
    <property type="entry name" value="Gp5_trimer_C"/>
    <property type="match status" value="1"/>
</dbReference>
<evidence type="ECO:0000256" key="5">
    <source>
        <dbReference type="ARBA" id="ARBA00022971"/>
    </source>
</evidence>
<feature type="compositionally biased region" description="Basic residues" evidence="6">
    <location>
        <begin position="116"/>
        <end position="128"/>
    </location>
</feature>
<dbReference type="AlphaFoldDB" id="A0A2U8WUA5"/>
<dbReference type="InterPro" id="IPR006531">
    <property type="entry name" value="Gp5/Vgr_OB"/>
</dbReference>
<evidence type="ECO:0000259" key="8">
    <source>
        <dbReference type="Pfam" id="PF04717"/>
    </source>
</evidence>
<feature type="region of interest" description="Disordered" evidence="6">
    <location>
        <begin position="213"/>
        <end position="325"/>
    </location>
</feature>
<name>A0A2U8WUA5_9HYPH</name>
<reference evidence="10 11" key="1">
    <citation type="submission" date="2018-05" db="EMBL/GenBank/DDBJ databases">
        <title>Complete Genome Sequence of Methylobacterium sp. 17Sr1-28.</title>
        <authorList>
            <person name="Srinivasan S."/>
        </authorList>
    </citation>
    <scope>NUCLEOTIDE SEQUENCE [LARGE SCALE GENOMIC DNA]</scope>
    <source>
        <strain evidence="10 11">17Sr1-28</strain>
    </source>
</reference>
<evidence type="ECO:0000256" key="3">
    <source>
        <dbReference type="ARBA" id="ARBA00010873"/>
    </source>
</evidence>
<dbReference type="Gene3D" id="2.30.110.50">
    <property type="match status" value="1"/>
</dbReference>
<feature type="region of interest" description="Disordered" evidence="6">
    <location>
        <begin position="110"/>
        <end position="148"/>
    </location>
</feature>
<comment type="similarity">
    <text evidence="3">Belongs to the MobA/MobL family.</text>
</comment>
<comment type="similarity">
    <text evidence="2">Belongs to the VgrG protein family.</text>
</comment>
<dbReference type="SUPFAM" id="SSF69255">
    <property type="entry name" value="gp5 N-terminal domain-like"/>
    <property type="match status" value="1"/>
</dbReference>
<dbReference type="PANTHER" id="PTHR32305">
    <property type="match status" value="1"/>
</dbReference>
<keyword evidence="4" id="KW-0964">Secreted</keyword>
<dbReference type="SUPFAM" id="SSF69349">
    <property type="entry name" value="Phage fibre proteins"/>
    <property type="match status" value="2"/>
</dbReference>
<dbReference type="InterPro" id="IPR006533">
    <property type="entry name" value="T6SS_Vgr_RhsGE"/>
</dbReference>
<dbReference type="InterPro" id="IPR037026">
    <property type="entry name" value="Vgr_OB-fold_dom_sf"/>
</dbReference>
<dbReference type="Pfam" id="PF05954">
    <property type="entry name" value="Phage_GPD"/>
    <property type="match status" value="1"/>
</dbReference>